<feature type="binding site" evidence="5">
    <location>
        <position position="41"/>
    </location>
    <ligand>
        <name>ATP</name>
        <dbReference type="ChEBI" id="CHEBI:30616"/>
    </ligand>
</feature>
<dbReference type="InterPro" id="IPR000719">
    <property type="entry name" value="Prot_kinase_dom"/>
</dbReference>
<dbReference type="PANTHER" id="PTHR48011:SF5">
    <property type="entry name" value="PROTEIN KINASE DOMAIN-CONTAINING PROTEIN"/>
    <property type="match status" value="1"/>
</dbReference>
<keyword evidence="2 5" id="KW-0547">Nucleotide-binding</keyword>
<comment type="similarity">
    <text evidence="6">Belongs to the protein kinase superfamily.</text>
</comment>
<dbReference type="Pfam" id="PF00069">
    <property type="entry name" value="Pkinase"/>
    <property type="match status" value="1"/>
</dbReference>
<dbReference type="PROSITE" id="PS50011">
    <property type="entry name" value="PROTEIN_KINASE_DOM"/>
    <property type="match status" value="1"/>
</dbReference>
<keyword evidence="3" id="KW-0418">Kinase</keyword>
<keyword evidence="4 5" id="KW-0067">ATP-binding</keyword>
<dbReference type="InterPro" id="IPR008271">
    <property type="entry name" value="Ser/Thr_kinase_AS"/>
</dbReference>
<keyword evidence="9" id="KW-1185">Reference proteome</keyword>
<protein>
    <recommendedName>
        <fullName evidence="7">Protein kinase domain-containing protein</fullName>
    </recommendedName>
</protein>
<evidence type="ECO:0000313" key="9">
    <source>
        <dbReference type="Proteomes" id="UP001632038"/>
    </source>
</evidence>
<dbReference type="Gene3D" id="1.10.510.10">
    <property type="entry name" value="Transferase(Phosphotransferase) domain 1"/>
    <property type="match status" value="1"/>
</dbReference>
<evidence type="ECO:0000256" key="1">
    <source>
        <dbReference type="ARBA" id="ARBA00022679"/>
    </source>
</evidence>
<dbReference type="PROSITE" id="PS00108">
    <property type="entry name" value="PROTEIN_KINASE_ST"/>
    <property type="match status" value="1"/>
</dbReference>
<evidence type="ECO:0000313" key="8">
    <source>
        <dbReference type="EMBL" id="KAL3620799.1"/>
    </source>
</evidence>
<dbReference type="AlphaFoldDB" id="A0ABD3BUM5"/>
<name>A0ABD3BUM5_9LAMI</name>
<gene>
    <name evidence="8" type="ORF">CASFOL_035711</name>
</gene>
<dbReference type="InterPro" id="IPR017441">
    <property type="entry name" value="Protein_kinase_ATP_BS"/>
</dbReference>
<dbReference type="PROSITE" id="PS00107">
    <property type="entry name" value="PROTEIN_KINASE_ATP"/>
    <property type="match status" value="1"/>
</dbReference>
<evidence type="ECO:0000256" key="6">
    <source>
        <dbReference type="RuleBase" id="RU000304"/>
    </source>
</evidence>
<dbReference type="SUPFAM" id="SSF56112">
    <property type="entry name" value="Protein kinase-like (PK-like)"/>
    <property type="match status" value="1"/>
</dbReference>
<evidence type="ECO:0000256" key="2">
    <source>
        <dbReference type="ARBA" id="ARBA00022741"/>
    </source>
</evidence>
<reference evidence="9" key="1">
    <citation type="journal article" date="2024" name="IScience">
        <title>Strigolactones Initiate the Formation of Haustorium-like Structures in Castilleja.</title>
        <authorList>
            <person name="Buerger M."/>
            <person name="Peterson D."/>
            <person name="Chory J."/>
        </authorList>
    </citation>
    <scope>NUCLEOTIDE SEQUENCE [LARGE SCALE GENOMIC DNA]</scope>
</reference>
<dbReference type="PANTHER" id="PTHR48011">
    <property type="entry name" value="CCR4-NOT TRANSCRIPTIONAL COMPLEX SUBUNIT CAF120-RELATED"/>
    <property type="match status" value="1"/>
</dbReference>
<dbReference type="Proteomes" id="UP001632038">
    <property type="component" value="Unassembled WGS sequence"/>
</dbReference>
<feature type="domain" description="Protein kinase" evidence="7">
    <location>
        <begin position="12"/>
        <end position="271"/>
    </location>
</feature>
<evidence type="ECO:0000256" key="5">
    <source>
        <dbReference type="PROSITE-ProRule" id="PRU10141"/>
    </source>
</evidence>
<dbReference type="InterPro" id="IPR052751">
    <property type="entry name" value="Plant_MAPKKK"/>
</dbReference>
<dbReference type="GO" id="GO:0005524">
    <property type="term" value="F:ATP binding"/>
    <property type="evidence" value="ECO:0007669"/>
    <property type="project" value="UniProtKB-UniRule"/>
</dbReference>
<dbReference type="InterPro" id="IPR011009">
    <property type="entry name" value="Kinase-like_dom_sf"/>
</dbReference>
<evidence type="ECO:0000256" key="3">
    <source>
        <dbReference type="ARBA" id="ARBA00022777"/>
    </source>
</evidence>
<organism evidence="8 9">
    <name type="scientific">Castilleja foliolosa</name>
    <dbReference type="NCBI Taxonomy" id="1961234"/>
    <lineage>
        <taxon>Eukaryota</taxon>
        <taxon>Viridiplantae</taxon>
        <taxon>Streptophyta</taxon>
        <taxon>Embryophyta</taxon>
        <taxon>Tracheophyta</taxon>
        <taxon>Spermatophyta</taxon>
        <taxon>Magnoliopsida</taxon>
        <taxon>eudicotyledons</taxon>
        <taxon>Gunneridae</taxon>
        <taxon>Pentapetalae</taxon>
        <taxon>asterids</taxon>
        <taxon>lamiids</taxon>
        <taxon>Lamiales</taxon>
        <taxon>Orobanchaceae</taxon>
        <taxon>Pedicularideae</taxon>
        <taxon>Castillejinae</taxon>
        <taxon>Castilleja</taxon>
    </lineage>
</organism>
<keyword evidence="6" id="KW-0723">Serine/threonine-protein kinase</keyword>
<evidence type="ECO:0000256" key="4">
    <source>
        <dbReference type="ARBA" id="ARBA00022840"/>
    </source>
</evidence>
<comment type="caution">
    <text evidence="8">The sequence shown here is derived from an EMBL/GenBank/DDBJ whole genome shotgun (WGS) entry which is preliminary data.</text>
</comment>
<sequence length="339" mass="37570">MVQKSLSQPTEWLKGSVIGSGSFGTVHLAIDSSTGALFVAKSAKSEPGIKSLKNEADILEKLNYSPHIIKYMGKDVAFAKNGETRFSLFFEYMAGGSLSDVAQKFGGKLNEKLIRLYTREILRGLKHLHSNGIVHSDVKCKNVLLGSSGEVKLADFGCAKRLRECNVNGSMGGTPLWMAPEVLRNEGFGFAADIWSLGCTVIEMATGRPPWGGDVEDNNPMGVMMRIVKGNGVPEFPRGFSDEGLDFLSRCLERDPGYRWTSERLLDHPFLKMGRMVVSPTSVLDVASYEESDGDDDSDLVCDYEKFGGEFVFLEKWCFKEKKVFLEEGSDEWITVRSR</sequence>
<proteinExistence type="inferred from homology"/>
<dbReference type="GO" id="GO:0004674">
    <property type="term" value="F:protein serine/threonine kinase activity"/>
    <property type="evidence" value="ECO:0007669"/>
    <property type="project" value="UniProtKB-KW"/>
</dbReference>
<dbReference type="EMBL" id="JAVIJP010000066">
    <property type="protein sequence ID" value="KAL3620799.1"/>
    <property type="molecule type" value="Genomic_DNA"/>
</dbReference>
<dbReference type="SMART" id="SM00220">
    <property type="entry name" value="S_TKc"/>
    <property type="match status" value="1"/>
</dbReference>
<accession>A0ABD3BUM5</accession>
<evidence type="ECO:0000259" key="7">
    <source>
        <dbReference type="PROSITE" id="PS50011"/>
    </source>
</evidence>
<dbReference type="CDD" id="cd06606">
    <property type="entry name" value="STKc_MAPKKK"/>
    <property type="match status" value="1"/>
</dbReference>
<keyword evidence="1" id="KW-0808">Transferase</keyword>